<gene>
    <name evidence="1" type="ORF">HMPREF9397_0963</name>
</gene>
<evidence type="ECO:0008006" key="3">
    <source>
        <dbReference type="Google" id="ProtNLM"/>
    </source>
</evidence>
<dbReference type="GO" id="GO:0003677">
    <property type="term" value="F:DNA binding"/>
    <property type="evidence" value="ECO:0007669"/>
    <property type="project" value="InterPro"/>
</dbReference>
<name>F3SIJ1_STRSA</name>
<dbReference type="AlphaFoldDB" id="F3SIJ1"/>
<dbReference type="PATRIC" id="fig|888824.3.peg.942"/>
<dbReference type="EMBL" id="AFDP01000012">
    <property type="protein sequence ID" value="EGG40064.1"/>
    <property type="molecule type" value="Genomic_DNA"/>
</dbReference>
<dbReference type="Proteomes" id="UP000003378">
    <property type="component" value="Unassembled WGS sequence"/>
</dbReference>
<dbReference type="InterPro" id="IPR010982">
    <property type="entry name" value="Lambda_DNA-bd_dom_sf"/>
</dbReference>
<dbReference type="HOGENOM" id="CLU_179369_0_0_9"/>
<comment type="caution">
    <text evidence="1">The sequence shown here is derived from an EMBL/GenBank/DDBJ whole genome shotgun (WGS) entry which is preliminary data.</text>
</comment>
<proteinExistence type="predicted"/>
<organism evidence="1 2">
    <name type="scientific">Streptococcus sanguinis SK1087</name>
    <dbReference type="NCBI Taxonomy" id="888824"/>
    <lineage>
        <taxon>Bacteria</taxon>
        <taxon>Bacillati</taxon>
        <taxon>Bacillota</taxon>
        <taxon>Bacilli</taxon>
        <taxon>Lactobacillales</taxon>
        <taxon>Streptococcaceae</taxon>
        <taxon>Streptococcus</taxon>
    </lineage>
</organism>
<evidence type="ECO:0000313" key="2">
    <source>
        <dbReference type="Proteomes" id="UP000003378"/>
    </source>
</evidence>
<accession>F3SIJ1</accession>
<dbReference type="SUPFAM" id="SSF47413">
    <property type="entry name" value="lambda repressor-like DNA-binding domains"/>
    <property type="match status" value="1"/>
</dbReference>
<evidence type="ECO:0000313" key="1">
    <source>
        <dbReference type="EMBL" id="EGG40064.1"/>
    </source>
</evidence>
<reference evidence="1 2" key="1">
    <citation type="submission" date="2011-03" db="EMBL/GenBank/DDBJ databases">
        <authorList>
            <person name="Muzny D."/>
            <person name="Qin X."/>
            <person name="Deng J."/>
            <person name="Jiang H."/>
            <person name="Liu Y."/>
            <person name="Qu J."/>
            <person name="Song X.-Z."/>
            <person name="Zhang L."/>
            <person name="Thornton R."/>
            <person name="Coyle M."/>
            <person name="Francisco L."/>
            <person name="Jackson L."/>
            <person name="Javaid M."/>
            <person name="Korchina V."/>
            <person name="Kovar C."/>
            <person name="Mata R."/>
            <person name="Mathew T."/>
            <person name="Ngo R."/>
            <person name="Nguyen L."/>
            <person name="Nguyen N."/>
            <person name="Okwuonu G."/>
            <person name="Ongeri F."/>
            <person name="Pham C."/>
            <person name="Simmons D."/>
            <person name="Wilczek-Boney K."/>
            <person name="Hale W."/>
            <person name="Jakkamsetti A."/>
            <person name="Pham P."/>
            <person name="Ruth R."/>
            <person name="San Lucas F."/>
            <person name="Warren J."/>
            <person name="Zhang J."/>
            <person name="Zhao Z."/>
            <person name="Zhou C."/>
            <person name="Zhu D."/>
            <person name="Lee S."/>
            <person name="Bess C."/>
            <person name="Blankenburg K."/>
            <person name="Forbes L."/>
            <person name="Fu Q."/>
            <person name="Gubbala S."/>
            <person name="Hirani K."/>
            <person name="Jayaseelan J.C."/>
            <person name="Lara F."/>
            <person name="Munidasa M."/>
            <person name="Palculict T."/>
            <person name="Patil S."/>
            <person name="Pu L.-L."/>
            <person name="Saada N."/>
            <person name="Tang L."/>
            <person name="Weissenberger G."/>
            <person name="Zhu Y."/>
            <person name="Hemphill L."/>
            <person name="Shang Y."/>
            <person name="Youmans B."/>
            <person name="Ayvaz T."/>
            <person name="Ross M."/>
            <person name="Santibanez J."/>
            <person name="Aqrawi P."/>
            <person name="Gross S."/>
            <person name="Joshi V."/>
            <person name="Fowler G."/>
            <person name="Nazareth L."/>
            <person name="Reid J."/>
            <person name="Worley K."/>
            <person name="Petrosino J."/>
            <person name="Highlander S."/>
            <person name="Gibbs R."/>
        </authorList>
    </citation>
    <scope>NUCLEOTIDE SEQUENCE [LARGE SCALE GENOMIC DNA]</scope>
    <source>
        <strain evidence="1 2">SK1087</strain>
    </source>
</reference>
<protein>
    <recommendedName>
        <fullName evidence="3">HTH cro/C1-type domain-containing protein</fullName>
    </recommendedName>
</protein>
<sequence>MCQFFKKKGENMSQQHQKWVELVKCRINEKGWSQSDLATVTSVTPAAITRLLKEGHGSDSLKLEITKKLSISDSWTVFEER</sequence>